<dbReference type="RefSeq" id="WP_089697061.1">
    <property type="nucleotide sequence ID" value="NZ_FNWQ01000011.1"/>
</dbReference>
<dbReference type="STRING" id="680127.SAMN05421593_0097"/>
<organism evidence="1 2">
    <name type="scientific">Chryseobacterium culicis</name>
    <dbReference type="NCBI Taxonomy" id="680127"/>
    <lineage>
        <taxon>Bacteria</taxon>
        <taxon>Pseudomonadati</taxon>
        <taxon>Bacteroidota</taxon>
        <taxon>Flavobacteriia</taxon>
        <taxon>Flavobacteriales</taxon>
        <taxon>Weeksellaceae</taxon>
        <taxon>Chryseobacterium group</taxon>
        <taxon>Chryseobacterium</taxon>
    </lineage>
</organism>
<reference evidence="1 2" key="1">
    <citation type="submission" date="2016-10" db="EMBL/GenBank/DDBJ databases">
        <authorList>
            <person name="de Groot N.N."/>
        </authorList>
    </citation>
    <scope>NUCLEOTIDE SEQUENCE [LARGE SCALE GENOMIC DNA]</scope>
    <source>
        <strain evidence="1 2">DSM 23031</strain>
    </source>
</reference>
<name>A0A1H6IQ30_CHRCI</name>
<dbReference type="Pfam" id="PF13585">
    <property type="entry name" value="CHU_C"/>
    <property type="match status" value="1"/>
</dbReference>
<accession>A0A1H6IQ30</accession>
<dbReference type="NCBIfam" id="TIGR04131">
    <property type="entry name" value="Bac_Flav_CTERM"/>
    <property type="match status" value="1"/>
</dbReference>
<dbReference type="EMBL" id="FNWQ01000011">
    <property type="protein sequence ID" value="SEH49098.1"/>
    <property type="molecule type" value="Genomic_DNA"/>
</dbReference>
<dbReference type="Proteomes" id="UP000198561">
    <property type="component" value="Unassembled WGS sequence"/>
</dbReference>
<gene>
    <name evidence="1" type="ORF">SAMN05421593_0097</name>
</gene>
<proteinExistence type="predicted"/>
<dbReference type="OrthoDB" id="9765926at2"/>
<evidence type="ECO:0000313" key="1">
    <source>
        <dbReference type="EMBL" id="SEH49098.1"/>
    </source>
</evidence>
<evidence type="ECO:0000313" key="2">
    <source>
        <dbReference type="Proteomes" id="UP000198561"/>
    </source>
</evidence>
<dbReference type="InterPro" id="IPR026341">
    <property type="entry name" value="T9SS_type_B"/>
</dbReference>
<sequence length="1396" mass="154651">MDKFIQLLGFLFAAMVLSQSPVKIKDAFNNESFNVSCTNNLNDDGCLLLNVDYPELKKTDNYQVSAISYNPPVTMNQGTPINAYYDDLFAVKLDIPFKFCFFNQYFDGLVVGSNGMITFNLDQLGNINYPNVQWQNPNTGLSKNSIFGVYNDLVFSAGDTSEIYYSTVGNAPYRKFIISFYEGRIAGCTERSSSQIVIYETTNIIDVFVDKKPAPCSTRKFENSLIGIVNNDGTVGYSPPGRNTGNWQALKEGWRFTPLGGTIVPQIKWTDSQGQIVGSGIQTTVCPTANEVYTATVNYELCGNSIFTLKDDFIVTFDPSYPAAENFTKSYCGTIPVAVNLNNFQSDLTSQNPANFNFSFYTTLQSAQNGINAIPASLSLISDTVIYVRIQNPIIPGCFRIAVLTLNIITKTLLKTKIEICDTNNDNVEHNYDLSLLNDQLFSPGTSGISYHITQADANSNTNPIVTTTITPSTNIWVRLQEANCSYVLGPVSFQFKQGANINSPLSFSYMTCDINDDNVEPFDYALQLGALIGAQQGSTYTAYQTYNEAVAGTGSGLTNIMGGTYQVFIRVQIPNGCFAVVIVNMSVIFKKIHANEKTEYICFNGIDDVSINLITLSAGMLISAAIPVIEFYDDYAAANAGLNPISPIQTITENGHLVTKKYFVRFEESDFCYTVRAINVNLVHPVTFKSDFVVCDFNHDNTENIQLAQYSGAIVGNQNATTLFYLTQADAQNGSNPIISLTITGSQQIFVKIISYNCFEIYPINFSLTSNSGVNTAVNILVKNICDNNNDGSEMYNLLQVQPQIYNGSNAIFSYYMNYDSTTNNFTNPINNPTQFVVSGNSTVYVKIEFPIIECFSVAKVQIQMTFLTPIVLSNAILDTCDKNFDLNETFQLIDALPQLFNTSLNTLPLSDMSISYYLTAADANLGNPAGQIGNSIITNISSLTVWVRFQSRTTGCYSIASIQLNTYFPPKAIDSTISVCDENLDGSYEVNLLNFTNLMVNIPNALNTFSFYLTQQDAQNGINAISNPSNYSVSPFPTHIWVKIQNIPGCYDFARIRFVFGNKISLLNPGPFKLNNVCDIGNDGIENVNLLQFEQQIYSGGNATFTYYPSLIDLNAGTNAIVNPSAYLFNQNTGSNIIYVKISVTEFCSEKAEIHISLKPTPFFTLPTQYICPDGFLTYKANIEGYNVLSYVWKDPNGNIISTTAMVTGIKMVGIYSLTIVSDNGCSYTATMEVKYFDVPVIQNININGAICTVFATGSKPILYSIDGITWQSSNVFNGLPGEIITFYVKYIGEECIIKREELILDIKNTITPNGDGRNDRWIVKNLRIFGDKVTNAKVFDRYQTLIFEQNTNTEINWDGTIAGRPIPTANYWYIITLPNGKTYTGWLVVKNRE</sequence>
<protein>
    <submittedName>
        <fullName evidence="1">Gliding motility-associated C-terminal domain-containing protein</fullName>
    </submittedName>
</protein>